<reference evidence="1 2" key="1">
    <citation type="submission" date="2016-02" db="EMBL/GenBank/DDBJ databases">
        <title>Band-tailed pigeon sequencing and assembly.</title>
        <authorList>
            <person name="Soares A.E."/>
            <person name="Novak B.J."/>
            <person name="Rice E.S."/>
            <person name="O'Connell B."/>
            <person name="Chang D."/>
            <person name="Weber S."/>
            <person name="Shapiro B."/>
        </authorList>
    </citation>
    <scope>NUCLEOTIDE SEQUENCE [LARGE SCALE GENOMIC DNA]</scope>
    <source>
        <strain evidence="1">BTP2013</strain>
        <tissue evidence="1">Blood</tissue>
    </source>
</reference>
<organism evidence="1 2">
    <name type="scientific">Patagioenas fasciata monilis</name>
    <dbReference type="NCBI Taxonomy" id="372326"/>
    <lineage>
        <taxon>Eukaryota</taxon>
        <taxon>Metazoa</taxon>
        <taxon>Chordata</taxon>
        <taxon>Craniata</taxon>
        <taxon>Vertebrata</taxon>
        <taxon>Euteleostomi</taxon>
        <taxon>Archelosauria</taxon>
        <taxon>Archosauria</taxon>
        <taxon>Dinosauria</taxon>
        <taxon>Saurischia</taxon>
        <taxon>Theropoda</taxon>
        <taxon>Coelurosauria</taxon>
        <taxon>Aves</taxon>
        <taxon>Neognathae</taxon>
        <taxon>Neoaves</taxon>
        <taxon>Columbimorphae</taxon>
        <taxon>Columbiformes</taxon>
        <taxon>Columbidae</taxon>
        <taxon>Patagioenas</taxon>
    </lineage>
</organism>
<comment type="caution">
    <text evidence="1">The sequence shown here is derived from an EMBL/GenBank/DDBJ whole genome shotgun (WGS) entry which is preliminary data.</text>
</comment>
<name>A0A1V4JU16_PATFA</name>
<evidence type="ECO:0000313" key="2">
    <source>
        <dbReference type="Proteomes" id="UP000190648"/>
    </source>
</evidence>
<protein>
    <submittedName>
        <fullName evidence="1">Uncharacterized protein</fullName>
    </submittedName>
</protein>
<dbReference type="Proteomes" id="UP000190648">
    <property type="component" value="Unassembled WGS sequence"/>
</dbReference>
<proteinExistence type="predicted"/>
<dbReference type="EMBL" id="LSYS01006159">
    <property type="protein sequence ID" value="OPJ75663.1"/>
    <property type="molecule type" value="Genomic_DNA"/>
</dbReference>
<sequence>MLPRPARFNYGLFFLFPTAFPSPGLTLMRGDISQKQISKYLMTESIIVNNTSVTTAEEELQVGAAQFHPERLLLTLGSALKTKISVFSEWLQSDGSFKGGAGSDPARGVFFSDISPVDQATKDWGKRASRQDDPGIKDFGLAFAAMSYLPYYLHSATRNGWSGLLFSTLLSKNQCLEDFCDLSRRAWSHCLKHWQGFHPGLQNL</sequence>
<dbReference type="AlphaFoldDB" id="A0A1V4JU16"/>
<gene>
    <name evidence="1" type="ORF">AV530_011859</name>
</gene>
<keyword evidence="2" id="KW-1185">Reference proteome</keyword>
<accession>A0A1V4JU16</accession>
<evidence type="ECO:0000313" key="1">
    <source>
        <dbReference type="EMBL" id="OPJ75663.1"/>
    </source>
</evidence>